<dbReference type="Proteomes" id="UP001628193">
    <property type="component" value="Unassembled WGS sequence"/>
</dbReference>
<evidence type="ECO:0000256" key="10">
    <source>
        <dbReference type="HAMAP-Rule" id="MF_00230"/>
    </source>
</evidence>
<accession>A0ABQ0C6C1</accession>
<keyword evidence="6 10" id="KW-0328">Glycosyltransferase</keyword>
<dbReference type="PANTHER" id="PTHR43463">
    <property type="entry name" value="NICOTINATE-NUCLEOTIDE--DIMETHYLBENZIMIDAZOLE PHOSPHORIBOSYLTRANSFERASE"/>
    <property type="match status" value="1"/>
</dbReference>
<evidence type="ECO:0000256" key="9">
    <source>
        <dbReference type="ARBA" id="ARBA00047340"/>
    </source>
</evidence>
<evidence type="ECO:0000256" key="7">
    <source>
        <dbReference type="ARBA" id="ARBA00022679"/>
    </source>
</evidence>
<comment type="catalytic activity">
    <reaction evidence="9 10">
        <text>5,6-dimethylbenzimidazole + nicotinate beta-D-ribonucleotide = alpha-ribazole 5'-phosphate + nicotinate + H(+)</text>
        <dbReference type="Rhea" id="RHEA:11196"/>
        <dbReference type="ChEBI" id="CHEBI:15378"/>
        <dbReference type="ChEBI" id="CHEBI:15890"/>
        <dbReference type="ChEBI" id="CHEBI:32544"/>
        <dbReference type="ChEBI" id="CHEBI:57502"/>
        <dbReference type="ChEBI" id="CHEBI:57918"/>
        <dbReference type="EC" id="2.4.2.21"/>
    </reaction>
</comment>
<dbReference type="SUPFAM" id="SSF52733">
    <property type="entry name" value="Nicotinate mononucleotide:5,6-dimethylbenzimidazole phosphoribosyltransferase (CobT)"/>
    <property type="match status" value="1"/>
</dbReference>
<evidence type="ECO:0000313" key="11">
    <source>
        <dbReference type="EMBL" id="GAB0056440.1"/>
    </source>
</evidence>
<dbReference type="NCBIfam" id="NF000996">
    <property type="entry name" value="PRK00105.1"/>
    <property type="match status" value="1"/>
</dbReference>
<protein>
    <recommendedName>
        <fullName evidence="4 10">Nicotinate-nucleotide--dimethylbenzimidazole phosphoribosyltransferase</fullName>
        <shortName evidence="10">NN:DBI PRT</shortName>
        <ecNumber evidence="3 10">2.4.2.21</ecNumber>
    </recommendedName>
    <alternativeName>
        <fullName evidence="8 10">N(1)-alpha-phosphoribosyltransferase</fullName>
    </alternativeName>
</protein>
<keyword evidence="5 10" id="KW-0169">Cobalamin biosynthesis</keyword>
<feature type="active site" description="Proton acceptor" evidence="10">
    <location>
        <position position="317"/>
    </location>
</feature>
<gene>
    <name evidence="11" type="primary">cobT_1</name>
    <name evidence="10" type="synonym">cobT</name>
    <name evidence="11" type="ORF">SIID45300_00747</name>
</gene>
<name>A0ABQ0C6C1_9PROT</name>
<reference evidence="11 12" key="2">
    <citation type="submission" date="2024-09" db="EMBL/GenBank/DDBJ databases">
        <title>Draft genome sequence of Candidatus Magnetaquicoccaceae bacterium FCR-1.</title>
        <authorList>
            <person name="Shimoshige H."/>
            <person name="Shimamura S."/>
            <person name="Taoka A."/>
            <person name="Kobayashi H."/>
            <person name="Maekawa T."/>
        </authorList>
    </citation>
    <scope>NUCLEOTIDE SEQUENCE [LARGE SCALE GENOMIC DNA]</scope>
    <source>
        <strain evidence="11 12">FCR-1</strain>
    </source>
</reference>
<sequence>MKPLWLNEPFPCPSLEHETRAKARQNQLTKPPGSLGGLETIAIRICALQGRDSPSLDRVRIVVFAGDHGVAKAGVSAYPQEVTREMVRNFSRGGAAINVLARQIGAFLEVVDVGVVADPGPLPGVISRRAGDGTADFRTQPAMTGQSLRIAFEAGAEAVERARATGCDLFIGGEMGIGNTTAATALACALLSETPRRLAGPGTGLDSAGVARKVTVIEQALTEYARTSHDPWETLRHLGGFEIAALTGSMLAAARSGLPVLVDGFIVSVAALLAVRLRPETRPWLLFAHESAEPGHQAVLTALEAEPLLRLGMRLGEASGAALAVPLLRCACALHREMATFAEAGVSGGA</sequence>
<dbReference type="CDD" id="cd02439">
    <property type="entry name" value="DMB-PRT_CobT"/>
    <property type="match status" value="1"/>
</dbReference>
<evidence type="ECO:0000256" key="5">
    <source>
        <dbReference type="ARBA" id="ARBA00022573"/>
    </source>
</evidence>
<evidence type="ECO:0000256" key="2">
    <source>
        <dbReference type="ARBA" id="ARBA00007110"/>
    </source>
</evidence>
<keyword evidence="12" id="KW-1185">Reference proteome</keyword>
<organism evidence="11 12">
    <name type="scientific">Candidatus Magnetaquiglobus chichijimensis</name>
    <dbReference type="NCBI Taxonomy" id="3141448"/>
    <lineage>
        <taxon>Bacteria</taxon>
        <taxon>Pseudomonadati</taxon>
        <taxon>Pseudomonadota</taxon>
        <taxon>Magnetococcia</taxon>
        <taxon>Magnetococcales</taxon>
        <taxon>Candidatus Magnetaquicoccaceae</taxon>
        <taxon>Candidatus Magnetaquiglobus</taxon>
    </lineage>
</organism>
<dbReference type="RefSeq" id="WP_420904147.1">
    <property type="nucleotide sequence ID" value="NZ_BAAFGK010000002.1"/>
</dbReference>
<dbReference type="GO" id="GO:0008939">
    <property type="term" value="F:nicotinate-nucleotide-dimethylbenzimidazole phosphoribosyltransferase activity"/>
    <property type="evidence" value="ECO:0007669"/>
    <property type="project" value="UniProtKB-EC"/>
</dbReference>
<dbReference type="HAMAP" id="MF_00230">
    <property type="entry name" value="CobT"/>
    <property type="match status" value="1"/>
</dbReference>
<dbReference type="InterPro" id="IPR003200">
    <property type="entry name" value="Nict_dMeBzImd_PRibTrfase"/>
</dbReference>
<reference evidence="11 12" key="1">
    <citation type="submission" date="2024-05" db="EMBL/GenBank/DDBJ databases">
        <authorList>
            <consortium name="Candidatus Magnetaquicoccaceae bacterium FCR-1 genome sequencing consortium"/>
            <person name="Shimoshige H."/>
            <person name="Shimamura S."/>
            <person name="Taoka A."/>
            <person name="Kobayashi H."/>
            <person name="Maekawa T."/>
        </authorList>
    </citation>
    <scope>NUCLEOTIDE SEQUENCE [LARGE SCALE GENOMIC DNA]</scope>
    <source>
        <strain evidence="11 12">FCR-1</strain>
    </source>
</reference>
<comment type="similarity">
    <text evidence="2 10">Belongs to the CobT family.</text>
</comment>
<dbReference type="InterPro" id="IPR017846">
    <property type="entry name" value="Nict_dMeBzImd_PRibTrfase_bact"/>
</dbReference>
<comment type="function">
    <text evidence="10">Catalyzes the synthesis of alpha-ribazole-5'-phosphate from nicotinate mononucleotide (NAMN) and 5,6-dimethylbenzimidazole (DMB).</text>
</comment>
<dbReference type="Gene3D" id="3.40.50.10210">
    <property type="match status" value="1"/>
</dbReference>
<evidence type="ECO:0000256" key="8">
    <source>
        <dbReference type="ARBA" id="ARBA00030686"/>
    </source>
</evidence>
<dbReference type="InterPro" id="IPR023195">
    <property type="entry name" value="Nict_dMeBzImd_PRibTrfase_N"/>
</dbReference>
<comment type="caution">
    <text evidence="11">The sequence shown here is derived from an EMBL/GenBank/DDBJ whole genome shotgun (WGS) entry which is preliminary data.</text>
</comment>
<keyword evidence="7 10" id="KW-0808">Transferase</keyword>
<proteinExistence type="inferred from homology"/>
<dbReference type="InterPro" id="IPR036087">
    <property type="entry name" value="Nict_dMeBzImd_PRibTrfase_sf"/>
</dbReference>
<evidence type="ECO:0000256" key="1">
    <source>
        <dbReference type="ARBA" id="ARBA00005049"/>
    </source>
</evidence>
<dbReference type="EC" id="2.4.2.21" evidence="3 10"/>
<evidence type="ECO:0000256" key="4">
    <source>
        <dbReference type="ARBA" id="ARBA00015486"/>
    </source>
</evidence>
<dbReference type="EMBL" id="BAAFGK010000002">
    <property type="protein sequence ID" value="GAB0056440.1"/>
    <property type="molecule type" value="Genomic_DNA"/>
</dbReference>
<dbReference type="PANTHER" id="PTHR43463:SF1">
    <property type="entry name" value="NICOTINATE-NUCLEOTIDE--DIMETHYLBENZIMIDAZOLE PHOSPHORIBOSYLTRANSFERASE"/>
    <property type="match status" value="1"/>
</dbReference>
<dbReference type="Gene3D" id="1.10.1610.10">
    <property type="match status" value="1"/>
</dbReference>
<comment type="pathway">
    <text evidence="1 10">Nucleoside biosynthesis; alpha-ribazole biosynthesis; alpha-ribazole from 5,6-dimethylbenzimidazole: step 1/2.</text>
</comment>
<dbReference type="Pfam" id="PF02277">
    <property type="entry name" value="DBI_PRT"/>
    <property type="match status" value="1"/>
</dbReference>
<dbReference type="NCBIfam" id="TIGR03160">
    <property type="entry name" value="cobT_DBIPRT"/>
    <property type="match status" value="1"/>
</dbReference>
<evidence type="ECO:0000256" key="6">
    <source>
        <dbReference type="ARBA" id="ARBA00022676"/>
    </source>
</evidence>
<evidence type="ECO:0000313" key="12">
    <source>
        <dbReference type="Proteomes" id="UP001628193"/>
    </source>
</evidence>
<evidence type="ECO:0000256" key="3">
    <source>
        <dbReference type="ARBA" id="ARBA00011991"/>
    </source>
</evidence>